<protein>
    <recommendedName>
        <fullName evidence="3">amidase</fullName>
        <ecNumber evidence="3">3.5.1.4</ecNumber>
    </recommendedName>
</protein>
<feature type="binding site" evidence="6">
    <location>
        <position position="177"/>
    </location>
    <ligand>
        <name>substrate</name>
    </ligand>
</feature>
<dbReference type="Gene3D" id="3.90.1300.10">
    <property type="entry name" value="Amidase signature (AS) domain"/>
    <property type="match status" value="1"/>
</dbReference>
<dbReference type="STRING" id="150374.A0A0M9VU41"/>
<keyword evidence="9" id="KW-1185">Reference proteome</keyword>
<sequence>MFLLEYLQHRKDWGRASSTVATESPRETANFKQAERAARIKTLTSYHGPFSVLDREIVNKPIQELVEEVHNDPTKAAQILQTYGRVALRAHEKTNCVTEIMLPSAEKWIGDGSINLKGPLAGIPVSLKDTVDVEGYDSTVGYSRFAGDKRAEDGVTVRMLKDAGAVPYVKTNIPITLLSFESQNDVWGTSTNPYDSRYTPGGSTGGEGALLALGGRIGVGSDVAGSVRCPAHFSGIYSLKCSTGRWLKLGMRTSMPGQEGIPAVYSPMARTLNDLTYFTRSCIQMKPWTYDYSCHPLPWRPEQEQELLHKESLRIGIMRTDGVVDPSPACKRALEMTEAALRSAGHEIVEIDPPSPYEALQLGSQLLDSDGLRTVQSFLRPGEWNDRGALQMRFWMRLPSPIQYLHYLWVRYIRNDPVWAGILYNFKAKDTYQYWQTIAKREAYKRRWFEWWEESQVDFIITPPNATPAIPHNAMYDAVSSCGYTFLFNVIDYTAGVLPVTHVDKEKDKLPEDFSMRRLNGIAQGAYKFYDAESMHGLPVGVQVVGRRLEEEKVLAAMKRVEDALGDDKFRLLELD</sequence>
<dbReference type="PANTHER" id="PTHR46072:SF10">
    <property type="entry name" value="ACETAMIDASE"/>
    <property type="match status" value="1"/>
</dbReference>
<dbReference type="Pfam" id="PF01425">
    <property type="entry name" value="Amidase"/>
    <property type="match status" value="1"/>
</dbReference>
<gene>
    <name evidence="8" type="ORF">ESCO_000236</name>
</gene>
<reference evidence="8 9" key="1">
    <citation type="submission" date="2015-07" db="EMBL/GenBank/DDBJ databases">
        <title>The genome of the fungus Escovopsis weberi, a specialized disease agent of ant agriculture.</title>
        <authorList>
            <person name="de Man T.J."/>
            <person name="Stajich J.E."/>
            <person name="Kubicek C.P."/>
            <person name="Chenthamara K."/>
            <person name="Atanasova L."/>
            <person name="Druzhinina I.S."/>
            <person name="Birnbaum S."/>
            <person name="Barribeau S.M."/>
            <person name="Teiling C."/>
            <person name="Suen G."/>
            <person name="Currie C."/>
            <person name="Gerardo N.M."/>
        </authorList>
    </citation>
    <scope>NUCLEOTIDE SEQUENCE [LARGE SCALE GENOMIC DNA]</scope>
</reference>
<dbReference type="Proteomes" id="UP000053831">
    <property type="component" value="Unassembled WGS sequence"/>
</dbReference>
<dbReference type="GO" id="GO:0004040">
    <property type="term" value="F:amidase activity"/>
    <property type="evidence" value="ECO:0007669"/>
    <property type="project" value="UniProtKB-EC"/>
</dbReference>
<feature type="active site" description="Charge relay system" evidence="5">
    <location>
        <position position="203"/>
    </location>
</feature>
<comment type="similarity">
    <text evidence="2">Belongs to the amidase family.</text>
</comment>
<dbReference type="FunFam" id="3.90.1300.10:FF:000003">
    <property type="entry name" value="Amidase signature enzyme"/>
    <property type="match status" value="1"/>
</dbReference>
<evidence type="ECO:0000313" key="9">
    <source>
        <dbReference type="Proteomes" id="UP000053831"/>
    </source>
</evidence>
<feature type="active site" description="Charge relay system" evidence="5">
    <location>
        <position position="128"/>
    </location>
</feature>
<evidence type="ECO:0000313" key="8">
    <source>
        <dbReference type="EMBL" id="KOS19473.1"/>
    </source>
</evidence>
<feature type="binding site" evidence="6">
    <location>
        <begin position="223"/>
        <end position="226"/>
    </location>
    <ligand>
        <name>substrate</name>
    </ligand>
</feature>
<dbReference type="PIRSF" id="PIRSF001221">
    <property type="entry name" value="Amidase_fungi"/>
    <property type="match status" value="1"/>
</dbReference>
<proteinExistence type="inferred from homology"/>
<comment type="catalytic activity">
    <reaction evidence="1">
        <text>a monocarboxylic acid amide + H2O = a monocarboxylate + NH4(+)</text>
        <dbReference type="Rhea" id="RHEA:12020"/>
        <dbReference type="ChEBI" id="CHEBI:15377"/>
        <dbReference type="ChEBI" id="CHEBI:28938"/>
        <dbReference type="ChEBI" id="CHEBI:35757"/>
        <dbReference type="ChEBI" id="CHEBI:83628"/>
        <dbReference type="EC" id="3.5.1.4"/>
    </reaction>
</comment>
<accession>A0A0M9VU41</accession>
<dbReference type="EMBL" id="LGSR01000020">
    <property type="protein sequence ID" value="KOS19473.1"/>
    <property type="molecule type" value="Genomic_DNA"/>
</dbReference>
<organism evidence="8 9">
    <name type="scientific">Escovopsis weberi</name>
    <dbReference type="NCBI Taxonomy" id="150374"/>
    <lineage>
        <taxon>Eukaryota</taxon>
        <taxon>Fungi</taxon>
        <taxon>Dikarya</taxon>
        <taxon>Ascomycota</taxon>
        <taxon>Pezizomycotina</taxon>
        <taxon>Sordariomycetes</taxon>
        <taxon>Hypocreomycetidae</taxon>
        <taxon>Hypocreales</taxon>
        <taxon>Hypocreaceae</taxon>
        <taxon>Escovopsis</taxon>
    </lineage>
</organism>
<keyword evidence="4" id="KW-0378">Hydrolase</keyword>
<feature type="binding site" evidence="6">
    <location>
        <position position="203"/>
    </location>
    <ligand>
        <name>substrate</name>
    </ligand>
</feature>
<evidence type="ECO:0000256" key="6">
    <source>
        <dbReference type="PIRSR" id="PIRSR001221-2"/>
    </source>
</evidence>
<evidence type="ECO:0000256" key="3">
    <source>
        <dbReference type="ARBA" id="ARBA00012922"/>
    </source>
</evidence>
<feature type="domain" description="Amidase" evidence="7">
    <location>
        <begin position="79"/>
        <end position="555"/>
    </location>
</feature>
<evidence type="ECO:0000256" key="2">
    <source>
        <dbReference type="ARBA" id="ARBA00009199"/>
    </source>
</evidence>
<dbReference type="SUPFAM" id="SSF75304">
    <property type="entry name" value="Amidase signature (AS) enzymes"/>
    <property type="match status" value="1"/>
</dbReference>
<evidence type="ECO:0000256" key="1">
    <source>
        <dbReference type="ARBA" id="ARBA00001311"/>
    </source>
</evidence>
<dbReference type="OrthoDB" id="6428749at2759"/>
<dbReference type="PANTHER" id="PTHR46072">
    <property type="entry name" value="AMIDASE-RELATED-RELATED"/>
    <property type="match status" value="1"/>
</dbReference>
<name>A0A0M9VU41_ESCWE</name>
<dbReference type="EC" id="3.5.1.4" evidence="3"/>
<dbReference type="InterPro" id="IPR036928">
    <property type="entry name" value="AS_sf"/>
</dbReference>
<evidence type="ECO:0000259" key="7">
    <source>
        <dbReference type="Pfam" id="PF01425"/>
    </source>
</evidence>
<comment type="caution">
    <text evidence="8">The sequence shown here is derived from an EMBL/GenBank/DDBJ whole genome shotgun (WGS) entry which is preliminary data.</text>
</comment>
<dbReference type="AlphaFoldDB" id="A0A0M9VU41"/>
<dbReference type="InterPro" id="IPR023631">
    <property type="entry name" value="Amidase_dom"/>
</dbReference>
<feature type="active site" description="Acyl-ester intermediate" evidence="5">
    <location>
        <position position="226"/>
    </location>
</feature>
<evidence type="ECO:0000256" key="4">
    <source>
        <dbReference type="ARBA" id="ARBA00022801"/>
    </source>
</evidence>
<evidence type="ECO:0000256" key="5">
    <source>
        <dbReference type="PIRSR" id="PIRSR001221-1"/>
    </source>
</evidence>